<dbReference type="InterPro" id="IPR004435">
    <property type="entry name" value="MobB_dom"/>
</dbReference>
<dbReference type="RefSeq" id="WP_085277401.1">
    <property type="nucleotide sequence ID" value="NZ_FXAG01000021.1"/>
</dbReference>
<dbReference type="InterPro" id="IPR052539">
    <property type="entry name" value="MGD_biosynthesis_adapter"/>
</dbReference>
<organism evidence="2 3">
    <name type="scientific">Pseudogulbenkiania subflava DSM 22618</name>
    <dbReference type="NCBI Taxonomy" id="1123014"/>
    <lineage>
        <taxon>Bacteria</taxon>
        <taxon>Pseudomonadati</taxon>
        <taxon>Pseudomonadota</taxon>
        <taxon>Betaproteobacteria</taxon>
        <taxon>Neisseriales</taxon>
        <taxon>Chromobacteriaceae</taxon>
        <taxon>Pseudogulbenkiania</taxon>
    </lineage>
</organism>
<name>A0A1Y6CBL1_9NEIS</name>
<proteinExistence type="predicted"/>
<dbReference type="AlphaFoldDB" id="A0A1Y6CBL1"/>
<evidence type="ECO:0000259" key="1">
    <source>
        <dbReference type="Pfam" id="PF03205"/>
    </source>
</evidence>
<feature type="domain" description="Molybdopterin-guanine dinucleotide biosynthesis protein B (MobB)" evidence="1">
    <location>
        <begin position="3"/>
        <end position="135"/>
    </location>
</feature>
<evidence type="ECO:0000313" key="2">
    <source>
        <dbReference type="EMBL" id="SMF44400.1"/>
    </source>
</evidence>
<gene>
    <name evidence="2" type="ORF">SAMN02745746_03300</name>
</gene>
<dbReference type="GO" id="GO:0006777">
    <property type="term" value="P:Mo-molybdopterin cofactor biosynthetic process"/>
    <property type="evidence" value="ECO:0007669"/>
    <property type="project" value="InterPro"/>
</dbReference>
<dbReference type="EMBL" id="FXAG01000021">
    <property type="protein sequence ID" value="SMF44400.1"/>
    <property type="molecule type" value="Genomic_DNA"/>
</dbReference>
<dbReference type="Proteomes" id="UP000192920">
    <property type="component" value="Unassembled WGS sequence"/>
</dbReference>
<reference evidence="3" key="1">
    <citation type="submission" date="2017-04" db="EMBL/GenBank/DDBJ databases">
        <authorList>
            <person name="Varghese N."/>
            <person name="Submissions S."/>
        </authorList>
    </citation>
    <scope>NUCLEOTIDE SEQUENCE [LARGE SCALE GENOMIC DNA]</scope>
    <source>
        <strain evidence="3">DSM 22618</strain>
    </source>
</reference>
<dbReference type="NCBIfam" id="TIGR00176">
    <property type="entry name" value="mobB"/>
    <property type="match status" value="1"/>
</dbReference>
<dbReference type="InterPro" id="IPR027417">
    <property type="entry name" value="P-loop_NTPase"/>
</dbReference>
<evidence type="ECO:0000313" key="3">
    <source>
        <dbReference type="Proteomes" id="UP000192920"/>
    </source>
</evidence>
<dbReference type="PANTHER" id="PTHR40072:SF1">
    <property type="entry name" value="MOLYBDOPTERIN-GUANINE DINUCLEOTIDE BIOSYNTHESIS ADAPTER PROTEIN"/>
    <property type="match status" value="1"/>
</dbReference>
<dbReference type="SUPFAM" id="SSF52540">
    <property type="entry name" value="P-loop containing nucleoside triphosphate hydrolases"/>
    <property type="match status" value="1"/>
</dbReference>
<accession>A0A1Y6CBL1</accession>
<dbReference type="GO" id="GO:0005525">
    <property type="term" value="F:GTP binding"/>
    <property type="evidence" value="ECO:0007669"/>
    <property type="project" value="InterPro"/>
</dbReference>
<dbReference type="Pfam" id="PF03205">
    <property type="entry name" value="MobB"/>
    <property type="match status" value="1"/>
</dbReference>
<dbReference type="CDD" id="cd03116">
    <property type="entry name" value="MobB"/>
    <property type="match status" value="1"/>
</dbReference>
<protein>
    <submittedName>
        <fullName evidence="2">Molybdopterin-guanine dinucleotide biosynthesis protein B</fullName>
    </submittedName>
</protein>
<keyword evidence="3" id="KW-1185">Reference proteome</keyword>
<dbReference type="STRING" id="1123014.SAMN02745746_03300"/>
<dbReference type="Gene3D" id="3.40.50.300">
    <property type="entry name" value="P-loop containing nucleotide triphosphate hydrolases"/>
    <property type="match status" value="1"/>
</dbReference>
<dbReference type="PANTHER" id="PTHR40072">
    <property type="entry name" value="MOLYBDOPTERIN-GUANINE DINUCLEOTIDE BIOSYNTHESIS ADAPTER PROTEIN-RELATED"/>
    <property type="match status" value="1"/>
</dbReference>
<sequence length="169" mass="18520">MHVIGFAGYSGSGKTTLIERLLPRFVAHGLDVAVIKHTHHDVDWDVPGKDSWRHRQAGARQVLLAAGRRRLLVEELPGSNDHPLLEHVARLTPCDLVLAEGFKHAPVPKIEVINSALASPRLYPDDPQVLAVVGDVPIDTTLPQFHRDDIAGIVAFLLSTLPDAKHADR</sequence>